<feature type="binding site" evidence="6">
    <location>
        <position position="28"/>
    </location>
    <ligand>
        <name>S-adenosyl-L-methionine</name>
        <dbReference type="ChEBI" id="CHEBI:59789"/>
    </ligand>
</feature>
<dbReference type="HAMAP" id="MF_00607">
    <property type="entry name" value="16SrRNA_methyltr_A"/>
    <property type="match status" value="1"/>
</dbReference>
<dbReference type="SMART" id="SM00650">
    <property type="entry name" value="rADc"/>
    <property type="match status" value="1"/>
</dbReference>
<dbReference type="Pfam" id="PF00398">
    <property type="entry name" value="RrnaAD"/>
    <property type="match status" value="1"/>
</dbReference>
<dbReference type="PROSITE" id="PS51689">
    <property type="entry name" value="SAM_RNA_A_N6_MT"/>
    <property type="match status" value="1"/>
</dbReference>
<dbReference type="PANTHER" id="PTHR11727:SF7">
    <property type="entry name" value="DIMETHYLADENOSINE TRANSFERASE-RELATED"/>
    <property type="match status" value="1"/>
</dbReference>
<dbReference type="Gene3D" id="3.40.50.150">
    <property type="entry name" value="Vaccinia Virus protein VP39"/>
    <property type="match status" value="1"/>
</dbReference>
<dbReference type="PROSITE" id="PS01131">
    <property type="entry name" value="RRNA_A_DIMETH"/>
    <property type="match status" value="1"/>
</dbReference>
<evidence type="ECO:0000256" key="6">
    <source>
        <dbReference type="PROSITE-ProRule" id="PRU01026"/>
    </source>
</evidence>
<dbReference type="InterPro" id="IPR020598">
    <property type="entry name" value="rRNA_Ade_methylase_Trfase_N"/>
</dbReference>
<feature type="binding site" evidence="6">
    <location>
        <position position="118"/>
    </location>
    <ligand>
        <name>S-adenosyl-L-methionine</name>
        <dbReference type="ChEBI" id="CHEBI:59789"/>
    </ligand>
</feature>
<dbReference type="GeneID" id="17307299"/>
<keyword evidence="5 6" id="KW-0694">RNA-binding</keyword>
<dbReference type="Gene3D" id="1.10.8.480">
    <property type="match status" value="1"/>
</dbReference>
<dbReference type="InterPro" id="IPR029063">
    <property type="entry name" value="SAM-dependent_MTases_sf"/>
</dbReference>
<feature type="binding site" evidence="6">
    <location>
        <position position="76"/>
    </location>
    <ligand>
        <name>S-adenosyl-L-methionine</name>
        <dbReference type="ChEBI" id="CHEBI:59789"/>
    </ligand>
</feature>
<dbReference type="AlphaFoldDB" id="L1JQU7"/>
<dbReference type="KEGG" id="gtt:GUITHDRAFT_135139"/>
<evidence type="ECO:0000256" key="1">
    <source>
        <dbReference type="ARBA" id="ARBA00022552"/>
    </source>
</evidence>
<keyword evidence="11" id="KW-1185">Reference proteome</keyword>
<name>L1JQU7_GUITC</name>
<reference evidence="10" key="3">
    <citation type="submission" date="2015-06" db="UniProtKB">
        <authorList>
            <consortium name="EnsemblProtists"/>
        </authorList>
    </citation>
    <scope>IDENTIFICATION</scope>
</reference>
<reference evidence="9 11" key="1">
    <citation type="journal article" date="2012" name="Nature">
        <title>Algal genomes reveal evolutionary mosaicism and the fate of nucleomorphs.</title>
        <authorList>
            <consortium name="DOE Joint Genome Institute"/>
            <person name="Curtis B.A."/>
            <person name="Tanifuji G."/>
            <person name="Burki F."/>
            <person name="Gruber A."/>
            <person name="Irimia M."/>
            <person name="Maruyama S."/>
            <person name="Arias M.C."/>
            <person name="Ball S.G."/>
            <person name="Gile G.H."/>
            <person name="Hirakawa Y."/>
            <person name="Hopkins J.F."/>
            <person name="Kuo A."/>
            <person name="Rensing S.A."/>
            <person name="Schmutz J."/>
            <person name="Symeonidi A."/>
            <person name="Elias M."/>
            <person name="Eveleigh R.J."/>
            <person name="Herman E.K."/>
            <person name="Klute M.J."/>
            <person name="Nakayama T."/>
            <person name="Obornik M."/>
            <person name="Reyes-Prieto A."/>
            <person name="Armbrust E.V."/>
            <person name="Aves S.J."/>
            <person name="Beiko R.G."/>
            <person name="Coutinho P."/>
            <person name="Dacks J.B."/>
            <person name="Durnford D.G."/>
            <person name="Fast N.M."/>
            <person name="Green B.R."/>
            <person name="Grisdale C.J."/>
            <person name="Hempel F."/>
            <person name="Henrissat B."/>
            <person name="Hoppner M.P."/>
            <person name="Ishida K."/>
            <person name="Kim E."/>
            <person name="Koreny L."/>
            <person name="Kroth P.G."/>
            <person name="Liu Y."/>
            <person name="Malik S.B."/>
            <person name="Maier U.G."/>
            <person name="McRose D."/>
            <person name="Mock T."/>
            <person name="Neilson J.A."/>
            <person name="Onodera N.T."/>
            <person name="Poole A.M."/>
            <person name="Pritham E.J."/>
            <person name="Richards T.A."/>
            <person name="Rocap G."/>
            <person name="Roy S.W."/>
            <person name="Sarai C."/>
            <person name="Schaack S."/>
            <person name="Shirato S."/>
            <person name="Slamovits C.H."/>
            <person name="Spencer D.F."/>
            <person name="Suzuki S."/>
            <person name="Worden A.Z."/>
            <person name="Zauner S."/>
            <person name="Barry K."/>
            <person name="Bell C."/>
            <person name="Bharti A.K."/>
            <person name="Crow J.A."/>
            <person name="Grimwood J."/>
            <person name="Kramer R."/>
            <person name="Lindquist E."/>
            <person name="Lucas S."/>
            <person name="Salamov A."/>
            <person name="McFadden G.I."/>
            <person name="Lane C.E."/>
            <person name="Keeling P.J."/>
            <person name="Gray M.W."/>
            <person name="Grigoriev I.V."/>
            <person name="Archibald J.M."/>
        </authorList>
    </citation>
    <scope>NUCLEOTIDE SEQUENCE</scope>
    <source>
        <strain evidence="9 11">CCMP2712</strain>
    </source>
</reference>
<keyword evidence="3 6" id="KW-0808">Transferase</keyword>
<organism evidence="9">
    <name type="scientific">Guillardia theta (strain CCMP2712)</name>
    <name type="common">Cryptophyte</name>
    <dbReference type="NCBI Taxonomy" id="905079"/>
    <lineage>
        <taxon>Eukaryota</taxon>
        <taxon>Cryptophyceae</taxon>
        <taxon>Pyrenomonadales</taxon>
        <taxon>Geminigeraceae</taxon>
        <taxon>Guillardia</taxon>
    </lineage>
</organism>
<evidence type="ECO:0000313" key="10">
    <source>
        <dbReference type="EnsemblProtists" id="EKX50463"/>
    </source>
</evidence>
<dbReference type="RefSeq" id="XP_005837443.1">
    <property type="nucleotide sequence ID" value="XM_005837386.1"/>
</dbReference>
<dbReference type="SUPFAM" id="SSF53335">
    <property type="entry name" value="S-adenosyl-L-methionine-dependent methyltransferases"/>
    <property type="match status" value="1"/>
</dbReference>
<dbReference type="eggNOG" id="KOG0820">
    <property type="taxonomic scope" value="Eukaryota"/>
</dbReference>
<reference evidence="11" key="2">
    <citation type="submission" date="2012-11" db="EMBL/GenBank/DDBJ databases">
        <authorList>
            <person name="Kuo A."/>
            <person name="Curtis B.A."/>
            <person name="Tanifuji G."/>
            <person name="Burki F."/>
            <person name="Gruber A."/>
            <person name="Irimia M."/>
            <person name="Maruyama S."/>
            <person name="Arias M.C."/>
            <person name="Ball S.G."/>
            <person name="Gile G.H."/>
            <person name="Hirakawa Y."/>
            <person name="Hopkins J.F."/>
            <person name="Rensing S.A."/>
            <person name="Schmutz J."/>
            <person name="Symeonidi A."/>
            <person name="Elias M."/>
            <person name="Eveleigh R.J."/>
            <person name="Herman E.K."/>
            <person name="Klute M.J."/>
            <person name="Nakayama T."/>
            <person name="Obornik M."/>
            <person name="Reyes-Prieto A."/>
            <person name="Armbrust E.V."/>
            <person name="Aves S.J."/>
            <person name="Beiko R.G."/>
            <person name="Coutinho P."/>
            <person name="Dacks J.B."/>
            <person name="Durnford D.G."/>
            <person name="Fast N.M."/>
            <person name="Green B.R."/>
            <person name="Grisdale C."/>
            <person name="Hempe F."/>
            <person name="Henrissat B."/>
            <person name="Hoppner M.P."/>
            <person name="Ishida K.-I."/>
            <person name="Kim E."/>
            <person name="Koreny L."/>
            <person name="Kroth P.G."/>
            <person name="Liu Y."/>
            <person name="Malik S.-B."/>
            <person name="Maier U.G."/>
            <person name="McRose D."/>
            <person name="Mock T."/>
            <person name="Neilson J.A."/>
            <person name="Onodera N.T."/>
            <person name="Poole A.M."/>
            <person name="Pritham E.J."/>
            <person name="Richards T.A."/>
            <person name="Rocap G."/>
            <person name="Roy S.W."/>
            <person name="Sarai C."/>
            <person name="Schaack S."/>
            <person name="Shirato S."/>
            <person name="Slamovits C.H."/>
            <person name="Spencer D.F."/>
            <person name="Suzuki S."/>
            <person name="Worden A.Z."/>
            <person name="Zauner S."/>
            <person name="Barry K."/>
            <person name="Bell C."/>
            <person name="Bharti A.K."/>
            <person name="Crow J.A."/>
            <person name="Grimwood J."/>
            <person name="Kramer R."/>
            <person name="Lindquist E."/>
            <person name="Lucas S."/>
            <person name="Salamov A."/>
            <person name="McFadden G.I."/>
            <person name="Lane C.E."/>
            <person name="Keeling P.J."/>
            <person name="Gray M.W."/>
            <person name="Grigoriev I.V."/>
            <person name="Archibald J.M."/>
        </authorList>
    </citation>
    <scope>NUCLEOTIDE SEQUENCE</scope>
    <source>
        <strain evidence="11">CCMP2712</strain>
    </source>
</reference>
<dbReference type="Proteomes" id="UP000011087">
    <property type="component" value="Unassembled WGS sequence"/>
</dbReference>
<evidence type="ECO:0000256" key="4">
    <source>
        <dbReference type="ARBA" id="ARBA00022691"/>
    </source>
</evidence>
<dbReference type="InterPro" id="IPR020596">
    <property type="entry name" value="rRNA_Ade_Mease_Trfase_CS"/>
</dbReference>
<proteinExistence type="inferred from homology"/>
<dbReference type="EnsemblProtists" id="EKX50463">
    <property type="protein sequence ID" value="EKX50463"/>
    <property type="gene ID" value="GUITHDRAFT_135139"/>
</dbReference>
<dbReference type="OrthoDB" id="74991at2759"/>
<keyword evidence="4 6" id="KW-0949">S-adenosyl-L-methionine</keyword>
<keyword evidence="2 6" id="KW-0489">Methyltransferase</keyword>
<dbReference type="EC" id="2.1.1.-" evidence="7"/>
<evidence type="ECO:0000256" key="7">
    <source>
        <dbReference type="RuleBase" id="RU362106"/>
    </source>
</evidence>
<dbReference type="HOGENOM" id="CLU_041220_2_0_1"/>
<comment type="similarity">
    <text evidence="6 7">Belongs to the class I-like SAM-binding methyltransferase superfamily. rRNA adenine N(6)-methyltransferase family.</text>
</comment>
<dbReference type="OMA" id="GMFQKEV"/>
<evidence type="ECO:0000256" key="2">
    <source>
        <dbReference type="ARBA" id="ARBA00022603"/>
    </source>
</evidence>
<dbReference type="GO" id="GO:0003723">
    <property type="term" value="F:RNA binding"/>
    <property type="evidence" value="ECO:0007669"/>
    <property type="project" value="UniProtKB-UniRule"/>
</dbReference>
<dbReference type="NCBIfam" id="TIGR00755">
    <property type="entry name" value="ksgA"/>
    <property type="match status" value="1"/>
</dbReference>
<sequence>MPKDDSKKASKAPARCVTMEHMKSRGQHFLANPLIIQGIIDKADIRATDVVLEIGPGNGALTAKLLEKAKKVIAIELDTRWAAELQKRFGVMHGNKLEIINNDVLRVDLPFFDICVANLPYQISAPITNKLLMHRPQFRCAVLMFQREFALRLCAKPGDELYCRLSLNTSLLAEVQHLIKVGKNNFKPPPKVESSVVRITPRSNPPAINYMEWDGLIRLAFGRKNKTLGATFRQKDVIDLLKNNYNMHAAIMKSKNASSGDVTMGDQSSGKEEKKFDEVKQTILEILEAENMSEQRPAKLDVDHFLTLLNAFNVKGFHFA</sequence>
<dbReference type="CDD" id="cd02440">
    <property type="entry name" value="AdoMet_MTases"/>
    <property type="match status" value="1"/>
</dbReference>
<feature type="binding site" evidence="6">
    <location>
        <position position="30"/>
    </location>
    <ligand>
        <name>S-adenosyl-L-methionine</name>
        <dbReference type="ChEBI" id="CHEBI:59789"/>
    </ligand>
</feature>
<feature type="binding site" evidence="6">
    <location>
        <position position="103"/>
    </location>
    <ligand>
        <name>S-adenosyl-L-methionine</name>
        <dbReference type="ChEBI" id="CHEBI:59789"/>
    </ligand>
</feature>
<keyword evidence="1 7" id="KW-0698">rRNA processing</keyword>
<protein>
    <recommendedName>
        <fullName evidence="7">rRNA adenine N(6)-methyltransferase</fullName>
        <ecNumber evidence="7">2.1.1.-</ecNumber>
    </recommendedName>
</protein>
<dbReference type="InterPro" id="IPR011530">
    <property type="entry name" value="rRNA_adenine_dimethylase"/>
</dbReference>
<gene>
    <name evidence="9" type="ORF">GUITHDRAFT_135139</name>
</gene>
<dbReference type="InterPro" id="IPR001737">
    <property type="entry name" value="KsgA/Erm"/>
</dbReference>
<evidence type="ECO:0000256" key="5">
    <source>
        <dbReference type="ARBA" id="ARBA00022884"/>
    </source>
</evidence>
<feature type="domain" description="Ribosomal RNA adenine methylase transferase N-terminal" evidence="8">
    <location>
        <begin position="35"/>
        <end position="203"/>
    </location>
</feature>
<evidence type="ECO:0000313" key="11">
    <source>
        <dbReference type="Proteomes" id="UP000011087"/>
    </source>
</evidence>
<dbReference type="STRING" id="905079.L1JQU7"/>
<evidence type="ECO:0000259" key="8">
    <source>
        <dbReference type="SMART" id="SM00650"/>
    </source>
</evidence>
<feature type="binding site" evidence="6">
    <location>
        <position position="55"/>
    </location>
    <ligand>
        <name>S-adenosyl-L-methionine</name>
        <dbReference type="ChEBI" id="CHEBI:59789"/>
    </ligand>
</feature>
<dbReference type="PANTHER" id="PTHR11727">
    <property type="entry name" value="DIMETHYLADENOSINE TRANSFERASE"/>
    <property type="match status" value="1"/>
</dbReference>
<dbReference type="GO" id="GO:0000179">
    <property type="term" value="F:rRNA (adenine-N6,N6-)-dimethyltransferase activity"/>
    <property type="evidence" value="ECO:0007669"/>
    <property type="project" value="UniProtKB-UniRule"/>
</dbReference>
<accession>L1JQU7</accession>
<evidence type="ECO:0000256" key="3">
    <source>
        <dbReference type="ARBA" id="ARBA00022679"/>
    </source>
</evidence>
<evidence type="ECO:0000313" key="9">
    <source>
        <dbReference type="EMBL" id="EKX50463.1"/>
    </source>
</evidence>
<dbReference type="FunFam" id="3.40.50.150:FF:000081">
    <property type="entry name" value="rRNA adenine N(6)-methyltransferase"/>
    <property type="match status" value="1"/>
</dbReference>
<dbReference type="PaxDb" id="55529-EKX50463"/>
<dbReference type="EMBL" id="JH992978">
    <property type="protein sequence ID" value="EKX50463.1"/>
    <property type="molecule type" value="Genomic_DNA"/>
</dbReference>